<evidence type="ECO:0000313" key="9">
    <source>
        <dbReference type="Proteomes" id="UP001054821"/>
    </source>
</evidence>
<protein>
    <recommendedName>
        <fullName evidence="1">ADP-ribosyl cyclase/cyclic ADP-ribose hydrolase</fullName>
        <ecNumber evidence="1">3.2.2.6</ecNumber>
    </recommendedName>
</protein>
<evidence type="ECO:0000256" key="4">
    <source>
        <dbReference type="ARBA" id="ARBA00047304"/>
    </source>
</evidence>
<dbReference type="GO" id="GO:0007165">
    <property type="term" value="P:signal transduction"/>
    <property type="evidence" value="ECO:0007669"/>
    <property type="project" value="InterPro"/>
</dbReference>
<evidence type="ECO:0000256" key="3">
    <source>
        <dbReference type="ARBA" id="ARBA00023027"/>
    </source>
</evidence>
<evidence type="ECO:0000313" key="7">
    <source>
        <dbReference type="EMBL" id="VVA39487.1"/>
    </source>
</evidence>
<dbReference type="InterPro" id="IPR000157">
    <property type="entry name" value="TIR_dom"/>
</dbReference>
<proteinExistence type="predicted"/>
<gene>
    <name evidence="7" type="ORF">ALMOND_2B013199</name>
    <name evidence="6" type="ORF">L3X38_012374</name>
</gene>
<dbReference type="InParanoid" id="A0A5E4GI06"/>
<dbReference type="AlphaFoldDB" id="A0A5E4GI06"/>
<name>A0A5E4GI06_PRUDU</name>
<dbReference type="SUPFAM" id="SSF52200">
    <property type="entry name" value="Toll/Interleukin receptor TIR domain"/>
    <property type="match status" value="1"/>
</dbReference>
<dbReference type="EC" id="3.2.2.6" evidence="1"/>
<evidence type="ECO:0000259" key="5">
    <source>
        <dbReference type="PROSITE" id="PS50104"/>
    </source>
</evidence>
<evidence type="ECO:0000313" key="8">
    <source>
        <dbReference type="Proteomes" id="UP000327085"/>
    </source>
</evidence>
<dbReference type="Pfam" id="PF01582">
    <property type="entry name" value="TIR"/>
    <property type="match status" value="1"/>
</dbReference>
<feature type="domain" description="TIR" evidence="5">
    <location>
        <begin position="52"/>
        <end position="110"/>
    </location>
</feature>
<dbReference type="InterPro" id="IPR035897">
    <property type="entry name" value="Toll_tir_struct_dom_sf"/>
</dbReference>
<evidence type="ECO:0000256" key="1">
    <source>
        <dbReference type="ARBA" id="ARBA00011982"/>
    </source>
</evidence>
<evidence type="ECO:0000313" key="6">
    <source>
        <dbReference type="EMBL" id="KAI5344497.1"/>
    </source>
</evidence>
<keyword evidence="2" id="KW-0378">Hydrolase</keyword>
<dbReference type="GO" id="GO:0061809">
    <property type="term" value="F:NAD+ nucleosidase activity, cyclic ADP-ribose generating"/>
    <property type="evidence" value="ECO:0007669"/>
    <property type="project" value="UniProtKB-EC"/>
</dbReference>
<dbReference type="Proteomes" id="UP000327085">
    <property type="component" value="Unassembled WGS sequence"/>
</dbReference>
<dbReference type="Gene3D" id="3.40.50.10140">
    <property type="entry name" value="Toll/interleukin-1 receptor homology (TIR) domain"/>
    <property type="match status" value="1"/>
</dbReference>
<reference evidence="8" key="2">
    <citation type="journal article" date="2020" name="Plant J.">
        <title>Transposons played a major role in the diversification between the closely related almond and peach genomes: results from the almond genome sequence.</title>
        <authorList>
            <person name="Alioto T."/>
            <person name="Alexiou K.G."/>
            <person name="Bardil A."/>
            <person name="Barteri F."/>
            <person name="Castanera R."/>
            <person name="Cruz F."/>
            <person name="Dhingra A."/>
            <person name="Duval H."/>
            <person name="Fernandez I Marti A."/>
            <person name="Frias L."/>
            <person name="Galan B."/>
            <person name="Garcia J.L."/>
            <person name="Howad W."/>
            <person name="Gomez-Garrido J."/>
            <person name="Gut M."/>
            <person name="Julca I."/>
            <person name="Morata J."/>
            <person name="Puigdomenech P."/>
            <person name="Ribeca P."/>
            <person name="Rubio Cabetas M.J."/>
            <person name="Vlasova A."/>
            <person name="Wirthensohn M."/>
            <person name="Garcia-Mas J."/>
            <person name="Gabaldon T."/>
            <person name="Casacuberta J.M."/>
            <person name="Arus P."/>
        </authorList>
    </citation>
    <scope>NUCLEOTIDE SEQUENCE [LARGE SCALE GENOMIC DNA]</scope>
    <source>
        <strain evidence="8">cv. Texas</strain>
    </source>
</reference>
<sequence length="110" mass="12474">MATSLNPMLHEALNPMLHEALNPMLHEALNPMLHDALNPMLHDASSSSFYRCSYHAFLSFRGEDTRKGFTDHLYRALELAGIHTFRDDDEIERGADIAAELNKAMSGKYR</sequence>
<dbReference type="Gramene" id="VVA39487">
    <property type="protein sequence ID" value="VVA39487"/>
    <property type="gene ID" value="Prudul26B013199"/>
</dbReference>
<organism evidence="7 8">
    <name type="scientific">Prunus dulcis</name>
    <name type="common">Almond</name>
    <name type="synonym">Amygdalus dulcis</name>
    <dbReference type="NCBI Taxonomy" id="3755"/>
    <lineage>
        <taxon>Eukaryota</taxon>
        <taxon>Viridiplantae</taxon>
        <taxon>Streptophyta</taxon>
        <taxon>Embryophyta</taxon>
        <taxon>Tracheophyta</taxon>
        <taxon>Spermatophyta</taxon>
        <taxon>Magnoliopsida</taxon>
        <taxon>eudicotyledons</taxon>
        <taxon>Gunneridae</taxon>
        <taxon>Pentapetalae</taxon>
        <taxon>rosids</taxon>
        <taxon>fabids</taxon>
        <taxon>Rosales</taxon>
        <taxon>Rosaceae</taxon>
        <taxon>Amygdaloideae</taxon>
        <taxon>Amygdaleae</taxon>
        <taxon>Prunus</taxon>
    </lineage>
</organism>
<keyword evidence="3" id="KW-0520">NAD</keyword>
<dbReference type="PANTHER" id="PTHR32009">
    <property type="entry name" value="TMV RESISTANCE PROTEIN N-LIKE"/>
    <property type="match status" value="1"/>
</dbReference>
<dbReference type="PANTHER" id="PTHR32009:SF39">
    <property type="entry name" value="TIR DOMAIN-CONTAINING PROTEIN"/>
    <property type="match status" value="1"/>
</dbReference>
<comment type="catalytic activity">
    <reaction evidence="4">
        <text>NAD(+) + H2O = ADP-D-ribose + nicotinamide + H(+)</text>
        <dbReference type="Rhea" id="RHEA:16301"/>
        <dbReference type="ChEBI" id="CHEBI:15377"/>
        <dbReference type="ChEBI" id="CHEBI:15378"/>
        <dbReference type="ChEBI" id="CHEBI:17154"/>
        <dbReference type="ChEBI" id="CHEBI:57540"/>
        <dbReference type="ChEBI" id="CHEBI:57967"/>
        <dbReference type="EC" id="3.2.2.6"/>
    </reaction>
    <physiologicalReaction direction="left-to-right" evidence="4">
        <dbReference type="Rhea" id="RHEA:16302"/>
    </physiologicalReaction>
</comment>
<dbReference type="Proteomes" id="UP001054821">
    <property type="component" value="Chromosome 2"/>
</dbReference>
<keyword evidence="9" id="KW-1185">Reference proteome</keyword>
<dbReference type="EMBL" id="JAJFAZ020000002">
    <property type="protein sequence ID" value="KAI5344497.1"/>
    <property type="molecule type" value="Genomic_DNA"/>
</dbReference>
<reference evidence="7" key="1">
    <citation type="submission" date="2019-07" db="EMBL/GenBank/DDBJ databases">
        <authorList>
            <person name="Alioto T."/>
            <person name="Alioto T."/>
            <person name="Gomez Garrido J."/>
        </authorList>
    </citation>
    <scope>NUCLEOTIDE SEQUENCE [LARGE SCALE GENOMIC DNA]</scope>
</reference>
<accession>A0A5E4GI06</accession>
<evidence type="ECO:0000256" key="2">
    <source>
        <dbReference type="ARBA" id="ARBA00022801"/>
    </source>
</evidence>
<dbReference type="EMBL" id="CABIKO010000799">
    <property type="protein sequence ID" value="VVA39487.1"/>
    <property type="molecule type" value="Genomic_DNA"/>
</dbReference>
<reference evidence="6 9" key="3">
    <citation type="journal article" date="2022" name="G3 (Bethesda)">
        <title>Whole-genome sequence and methylome profiling of the almond [Prunus dulcis (Mill.) D.A. Webb] cultivar 'Nonpareil'.</title>
        <authorList>
            <person name="D'Amico-Willman K.M."/>
            <person name="Ouma W.Z."/>
            <person name="Meulia T."/>
            <person name="Sideli G.M."/>
            <person name="Gradziel T.M."/>
            <person name="Fresnedo-Ramirez J."/>
        </authorList>
    </citation>
    <scope>NUCLEOTIDE SEQUENCE [LARGE SCALE GENOMIC DNA]</scope>
    <source>
        <strain evidence="6">Clone GOH B32 T37-40</strain>
    </source>
</reference>
<dbReference type="OMA" id="LNPMLHE"/>
<dbReference type="PROSITE" id="PS50104">
    <property type="entry name" value="TIR"/>
    <property type="match status" value="1"/>
</dbReference>